<evidence type="ECO:0000313" key="2">
    <source>
        <dbReference type="Proteomes" id="UP001355206"/>
    </source>
</evidence>
<organism evidence="1 2">
    <name type="scientific">Methylobacterium oryzae</name>
    <dbReference type="NCBI Taxonomy" id="334852"/>
    <lineage>
        <taxon>Bacteria</taxon>
        <taxon>Pseudomonadati</taxon>
        <taxon>Pseudomonadota</taxon>
        <taxon>Alphaproteobacteria</taxon>
        <taxon>Hyphomicrobiales</taxon>
        <taxon>Methylobacteriaceae</taxon>
        <taxon>Methylobacterium</taxon>
    </lineage>
</organism>
<proteinExistence type="predicted"/>
<gene>
    <name evidence="1" type="ORF">MOTC310_02705</name>
</gene>
<sequence length="73" mass="7258">MNLSKASVGSPLTFDAIAERAGLAARYAEAAAYLAAAQDGPGMAHALGCAGRALLAASQAASTLRPAKQEASR</sequence>
<reference evidence="1 2" key="1">
    <citation type="journal article" date="2012" name="Genet. Mol. Biol.">
        <title>Analysis of 16S rRNA and mxaF genes revealing insights into Methylobacterium niche-specific plant association.</title>
        <authorList>
            <person name="Dourado M.N."/>
            <person name="Andreote F.D."/>
            <person name="Dini-Andreote F."/>
            <person name="Conti R."/>
            <person name="Araujo J.M."/>
            <person name="Araujo W.L."/>
        </authorList>
    </citation>
    <scope>NUCLEOTIDE SEQUENCE [LARGE SCALE GENOMIC DNA]</scope>
    <source>
        <strain evidence="1 2">TC3-10</strain>
    </source>
</reference>
<name>A0ABU7TJG2_9HYPH</name>
<dbReference type="EMBL" id="MLCA01000001">
    <property type="protein sequence ID" value="MEE7489440.1"/>
    <property type="molecule type" value="Genomic_DNA"/>
</dbReference>
<accession>A0ABU7TJG2</accession>
<comment type="caution">
    <text evidence="1">The sequence shown here is derived from an EMBL/GenBank/DDBJ whole genome shotgun (WGS) entry which is preliminary data.</text>
</comment>
<evidence type="ECO:0000313" key="1">
    <source>
        <dbReference type="EMBL" id="MEE7489440.1"/>
    </source>
</evidence>
<dbReference type="Proteomes" id="UP001355206">
    <property type="component" value="Unassembled WGS sequence"/>
</dbReference>
<keyword evidence="2" id="KW-1185">Reference proteome</keyword>
<protein>
    <submittedName>
        <fullName evidence="1">Uncharacterized protein</fullName>
    </submittedName>
</protein>